<dbReference type="Proteomes" id="UP000190061">
    <property type="component" value="Unassembled WGS sequence"/>
</dbReference>
<dbReference type="PANTHER" id="PTHR20861:SF1">
    <property type="entry name" value="HOMOSERINE KINASE"/>
    <property type="match status" value="1"/>
</dbReference>
<dbReference type="NCBIfam" id="NF002288">
    <property type="entry name" value="PRK01212.1-4"/>
    <property type="match status" value="1"/>
</dbReference>
<keyword evidence="1" id="KW-0028">Amino-acid biosynthesis</keyword>
<dbReference type="SUPFAM" id="SSF54211">
    <property type="entry name" value="Ribosomal protein S5 domain 2-like"/>
    <property type="match status" value="1"/>
</dbReference>
<name>A0A1T4QGE9_9GAMM</name>
<keyword evidence="2" id="KW-0808">Transferase</keyword>
<evidence type="ECO:0000259" key="6">
    <source>
        <dbReference type="Pfam" id="PF00288"/>
    </source>
</evidence>
<dbReference type="STRING" id="1122188.SAMN02745674_01607"/>
<dbReference type="InterPro" id="IPR014721">
    <property type="entry name" value="Ribsml_uS5_D2-typ_fold_subgr"/>
</dbReference>
<dbReference type="Gene3D" id="3.30.70.890">
    <property type="entry name" value="GHMP kinase, C-terminal domain"/>
    <property type="match status" value="1"/>
</dbReference>
<dbReference type="SUPFAM" id="SSF55060">
    <property type="entry name" value="GHMP Kinase, C-terminal domain"/>
    <property type="match status" value="1"/>
</dbReference>
<evidence type="ECO:0000313" key="7">
    <source>
        <dbReference type="EMBL" id="SKA02863.1"/>
    </source>
</evidence>
<dbReference type="GO" id="GO:0016301">
    <property type="term" value="F:kinase activity"/>
    <property type="evidence" value="ECO:0007669"/>
    <property type="project" value="UniProtKB-KW"/>
</dbReference>
<dbReference type="Gene3D" id="3.30.230.10">
    <property type="match status" value="1"/>
</dbReference>
<evidence type="ECO:0000256" key="5">
    <source>
        <dbReference type="ARBA" id="ARBA00022840"/>
    </source>
</evidence>
<dbReference type="AlphaFoldDB" id="A0A1T4QGE9"/>
<protein>
    <submittedName>
        <fullName evidence="7">GHMP kinases N terminal domain-containing protein</fullName>
    </submittedName>
</protein>
<organism evidence="7 8">
    <name type="scientific">Lysobacter spongiicola DSM 21749</name>
    <dbReference type="NCBI Taxonomy" id="1122188"/>
    <lineage>
        <taxon>Bacteria</taxon>
        <taxon>Pseudomonadati</taxon>
        <taxon>Pseudomonadota</taxon>
        <taxon>Gammaproteobacteria</taxon>
        <taxon>Lysobacterales</taxon>
        <taxon>Lysobacteraceae</taxon>
        <taxon>Novilysobacter</taxon>
    </lineage>
</organism>
<dbReference type="GO" id="GO:0005524">
    <property type="term" value="F:ATP binding"/>
    <property type="evidence" value="ECO:0007669"/>
    <property type="project" value="UniProtKB-KW"/>
</dbReference>
<evidence type="ECO:0000313" key="8">
    <source>
        <dbReference type="Proteomes" id="UP000190061"/>
    </source>
</evidence>
<dbReference type="InterPro" id="IPR036554">
    <property type="entry name" value="GHMP_kinase_C_sf"/>
</dbReference>
<dbReference type="InterPro" id="IPR006204">
    <property type="entry name" value="GHMP_kinase_N_dom"/>
</dbReference>
<dbReference type="EMBL" id="FUXP01000005">
    <property type="protein sequence ID" value="SKA02863.1"/>
    <property type="molecule type" value="Genomic_DNA"/>
</dbReference>
<dbReference type="PRINTS" id="PR00958">
    <property type="entry name" value="HOMSERKINASE"/>
</dbReference>
<keyword evidence="4 7" id="KW-0418">Kinase</keyword>
<reference evidence="7 8" key="1">
    <citation type="submission" date="2017-02" db="EMBL/GenBank/DDBJ databases">
        <authorList>
            <person name="Peterson S.W."/>
        </authorList>
    </citation>
    <scope>NUCLEOTIDE SEQUENCE [LARGE SCALE GENOMIC DNA]</scope>
    <source>
        <strain evidence="7 8">DSM 21749</strain>
    </source>
</reference>
<keyword evidence="3" id="KW-0547">Nucleotide-binding</keyword>
<dbReference type="PANTHER" id="PTHR20861">
    <property type="entry name" value="HOMOSERINE/4-DIPHOSPHOCYTIDYL-2-C-METHYL-D-ERYTHRITOL KINASE"/>
    <property type="match status" value="1"/>
</dbReference>
<gene>
    <name evidence="7" type="ORF">SAMN02745674_01607</name>
</gene>
<keyword evidence="8" id="KW-1185">Reference proteome</keyword>
<sequence>MKHSNGDEGRQARAFSPAGVGNIGVGFDLLGHSIEGPGDHATVRRIAAPTVRISAVEGSSNGAGSIPLEAHRNTAGRALIAMREAHGIEHGFELRLHKGIPLGSGMGGSAASCVAALVAANAVLDDPLTREQLYPLAMIGESVSSDSVQGDNVGPMLLGGVVLATEARAIRLSAPGLHCAVVHPHFTLETRQARAVLTDPYPLADFVRQSRYLALFLTGLAAGIVG</sequence>
<evidence type="ECO:0000256" key="4">
    <source>
        <dbReference type="ARBA" id="ARBA00022777"/>
    </source>
</evidence>
<keyword evidence="5" id="KW-0067">ATP-binding</keyword>
<dbReference type="InterPro" id="IPR020568">
    <property type="entry name" value="Ribosomal_Su5_D2-typ_SF"/>
</dbReference>
<evidence type="ECO:0000256" key="3">
    <source>
        <dbReference type="ARBA" id="ARBA00022741"/>
    </source>
</evidence>
<evidence type="ECO:0000256" key="2">
    <source>
        <dbReference type="ARBA" id="ARBA00022679"/>
    </source>
</evidence>
<accession>A0A1T4QGE9</accession>
<dbReference type="Pfam" id="PF00288">
    <property type="entry name" value="GHMP_kinases_N"/>
    <property type="match status" value="1"/>
</dbReference>
<feature type="domain" description="GHMP kinase N-terminal" evidence="6">
    <location>
        <begin position="73"/>
        <end position="160"/>
    </location>
</feature>
<proteinExistence type="predicted"/>
<dbReference type="GO" id="GO:0008652">
    <property type="term" value="P:amino acid biosynthetic process"/>
    <property type="evidence" value="ECO:0007669"/>
    <property type="project" value="UniProtKB-KW"/>
</dbReference>
<evidence type="ECO:0000256" key="1">
    <source>
        <dbReference type="ARBA" id="ARBA00022605"/>
    </source>
</evidence>